<evidence type="ECO:0000259" key="3">
    <source>
        <dbReference type="PROSITE" id="PS50238"/>
    </source>
</evidence>
<dbReference type="GeneID" id="66079545"/>
<protein>
    <recommendedName>
        <fullName evidence="3">Rho-GAP domain-containing protein</fullName>
    </recommendedName>
</protein>
<dbReference type="Pfam" id="PF00620">
    <property type="entry name" value="RhoGAP"/>
    <property type="match status" value="1"/>
</dbReference>
<feature type="region of interest" description="Disordered" evidence="2">
    <location>
        <begin position="649"/>
        <end position="671"/>
    </location>
</feature>
<reference evidence="4" key="1">
    <citation type="journal article" date="2021" name="Genome Biol. Evol.">
        <title>The assembled and annotated genome of the fairy-ring fungus Marasmius oreades.</title>
        <authorList>
            <person name="Hiltunen M."/>
            <person name="Ament-Velasquez S.L."/>
            <person name="Johannesson H."/>
        </authorList>
    </citation>
    <scope>NUCLEOTIDE SEQUENCE</scope>
    <source>
        <strain evidence="4">03SP1</strain>
    </source>
</reference>
<dbReference type="InterPro" id="IPR008936">
    <property type="entry name" value="Rho_GTPase_activation_prot"/>
</dbReference>
<name>A0A9P7RXU0_9AGAR</name>
<dbReference type="KEGG" id="more:E1B28_010469"/>
<dbReference type="EMBL" id="CM032186">
    <property type="protein sequence ID" value="KAG7091433.1"/>
    <property type="molecule type" value="Genomic_DNA"/>
</dbReference>
<organism evidence="4 5">
    <name type="scientific">Marasmius oreades</name>
    <name type="common">fairy-ring Marasmius</name>
    <dbReference type="NCBI Taxonomy" id="181124"/>
    <lineage>
        <taxon>Eukaryota</taxon>
        <taxon>Fungi</taxon>
        <taxon>Dikarya</taxon>
        <taxon>Basidiomycota</taxon>
        <taxon>Agaricomycotina</taxon>
        <taxon>Agaricomycetes</taxon>
        <taxon>Agaricomycetidae</taxon>
        <taxon>Agaricales</taxon>
        <taxon>Marasmiineae</taxon>
        <taxon>Marasmiaceae</taxon>
        <taxon>Marasmius</taxon>
    </lineage>
</organism>
<dbReference type="InterPro" id="IPR051025">
    <property type="entry name" value="RhoGAP"/>
</dbReference>
<dbReference type="PANTHER" id="PTHR15228:SF25">
    <property type="entry name" value="F-BAR DOMAIN-CONTAINING PROTEIN"/>
    <property type="match status" value="1"/>
</dbReference>
<dbReference type="SUPFAM" id="SSF48350">
    <property type="entry name" value="GTPase activation domain, GAP"/>
    <property type="match status" value="1"/>
</dbReference>
<dbReference type="Gene3D" id="1.10.555.10">
    <property type="entry name" value="Rho GTPase activation protein"/>
    <property type="match status" value="1"/>
</dbReference>
<feature type="region of interest" description="Disordered" evidence="2">
    <location>
        <begin position="1"/>
        <end position="61"/>
    </location>
</feature>
<comment type="caution">
    <text evidence="4">The sequence shown here is derived from an EMBL/GenBank/DDBJ whole genome shotgun (WGS) entry which is preliminary data.</text>
</comment>
<dbReference type="GO" id="GO:0005096">
    <property type="term" value="F:GTPase activator activity"/>
    <property type="evidence" value="ECO:0007669"/>
    <property type="project" value="UniProtKB-KW"/>
</dbReference>
<gene>
    <name evidence="4" type="ORF">E1B28_010469</name>
</gene>
<dbReference type="SMART" id="SM00324">
    <property type="entry name" value="RhoGAP"/>
    <property type="match status" value="1"/>
</dbReference>
<sequence length="783" mass="86708">MLFPRRGSKAESDPYTPLPVATARARRASLAQEGPPTMAFLKPHQGHGHDTRARSASMPGPRPIITVATPNNTISALSVTNSSVSPSRLPRYQQTPRRFHQQSISLQIPKSSVHRVLPIPNSSTMVTLSNANNVTTHSVRKGMSAPLTRRFRKDDPLGVIQHLRNILVPRCLELGEYLLTDDLVALHDREIMERAHRLKQIQSRRGQQGRGEPTLDDTLNVFGVTLRQASLYASTTAIFGGYGHDLPIIVFSCVEELHRKGLSVIHRVPNLIEPSHRLRQLVQIFDSPNSNFGLSTSLADEHLNDIYDLLVTYLTRLPEPVFAPSEIVHGLESAVFEWCIMPEPDSQSPSPSPDQIKILQLLLRLLPSPHLSLFIYLMAFVCQITARGNLNEMEIIGTTFGKWMFNGGFSGSGGQNKAVAMMIWFTRNWGTIINGFFDDLSPLSASAWKSNIRVDTQPKPKKTLNGDASSPSAIFTLLNTLPDTGREGENEVTPSGSAIKLGLVREKSYQYLTANSPGSSCAASLINHEILSSTASNLKQSNQVLHQPDEDDDMSRCSSGSALNERLLEHDGGAHLPSLELPDISPPSTPVVFPTPRRLRLFPPESVIPKSELDQTSRFRTPSSCYSYSSREAYSPELKLDETYKRPLTVINRGPSNDSLLSTEGDGGDDERVICKPERYGNGNRYVFSGYATSSSSDSTSDCEVDGMPYDGLSPGRAASQFKEPVNPKHRRARDHIFDTERDIFCQCDVDCKAHAMVKDLQERLALVTRERDDAVRRVNLMA</sequence>
<evidence type="ECO:0000256" key="1">
    <source>
        <dbReference type="ARBA" id="ARBA00022468"/>
    </source>
</evidence>
<evidence type="ECO:0000313" key="4">
    <source>
        <dbReference type="EMBL" id="KAG7091433.1"/>
    </source>
</evidence>
<dbReference type="Proteomes" id="UP001049176">
    <property type="component" value="Chromosome 6"/>
</dbReference>
<evidence type="ECO:0000256" key="2">
    <source>
        <dbReference type="SAM" id="MobiDB-lite"/>
    </source>
</evidence>
<keyword evidence="5" id="KW-1185">Reference proteome</keyword>
<dbReference type="AlphaFoldDB" id="A0A9P7RXU0"/>
<accession>A0A9P7RXU0</accession>
<dbReference type="PROSITE" id="PS50238">
    <property type="entry name" value="RHOGAP"/>
    <property type="match status" value="1"/>
</dbReference>
<keyword evidence="1" id="KW-0343">GTPase activation</keyword>
<proteinExistence type="predicted"/>
<dbReference type="OrthoDB" id="79452at2759"/>
<evidence type="ECO:0000313" key="5">
    <source>
        <dbReference type="Proteomes" id="UP001049176"/>
    </source>
</evidence>
<dbReference type="RefSeq" id="XP_043007903.1">
    <property type="nucleotide sequence ID" value="XM_043155435.1"/>
</dbReference>
<dbReference type="GO" id="GO:0007165">
    <property type="term" value="P:signal transduction"/>
    <property type="evidence" value="ECO:0007669"/>
    <property type="project" value="InterPro"/>
</dbReference>
<feature type="domain" description="Rho-GAP" evidence="3">
    <location>
        <begin position="229"/>
        <end position="433"/>
    </location>
</feature>
<dbReference type="InterPro" id="IPR000198">
    <property type="entry name" value="RhoGAP_dom"/>
</dbReference>
<dbReference type="PANTHER" id="PTHR15228">
    <property type="entry name" value="SPERMATHECAL PHYSIOLOGY VARIANT"/>
    <property type="match status" value="1"/>
</dbReference>